<feature type="transmembrane region" description="Helical" evidence="1">
    <location>
        <begin position="66"/>
        <end position="84"/>
    </location>
</feature>
<feature type="transmembrane region" description="Helical" evidence="1">
    <location>
        <begin position="42"/>
        <end position="59"/>
    </location>
</feature>
<dbReference type="OrthoDB" id="2365617at2"/>
<evidence type="ECO:0000256" key="1">
    <source>
        <dbReference type="SAM" id="Phobius"/>
    </source>
</evidence>
<dbReference type="Proteomes" id="UP000295558">
    <property type="component" value="Unassembled WGS sequence"/>
</dbReference>
<sequence>MIWQIVVIAIGVGLVVLGLFYSKDWHNGWLDGGGPSFDGWDSFFFSIIVGAVMLILMILPWYVMKSIFITGGLTLIYCAIWVFSF</sequence>
<protein>
    <submittedName>
        <fullName evidence="2">Uncharacterized protein</fullName>
    </submittedName>
</protein>
<gene>
    <name evidence="2" type="ORF">DFP96_104193</name>
</gene>
<keyword evidence="1" id="KW-0812">Transmembrane</keyword>
<evidence type="ECO:0000313" key="3">
    <source>
        <dbReference type="Proteomes" id="UP000295558"/>
    </source>
</evidence>
<name>A0A4R6ZMB0_9LIST</name>
<dbReference type="STRING" id="1265846.PROCOU_02199"/>
<organism evidence="2 3">
    <name type="scientific">Listeria rocourtiae</name>
    <dbReference type="NCBI Taxonomy" id="647910"/>
    <lineage>
        <taxon>Bacteria</taxon>
        <taxon>Bacillati</taxon>
        <taxon>Bacillota</taxon>
        <taxon>Bacilli</taxon>
        <taxon>Bacillales</taxon>
        <taxon>Listeriaceae</taxon>
        <taxon>Listeria</taxon>
    </lineage>
</organism>
<comment type="caution">
    <text evidence="2">The sequence shown here is derived from an EMBL/GenBank/DDBJ whole genome shotgun (WGS) entry which is preliminary data.</text>
</comment>
<evidence type="ECO:0000313" key="2">
    <source>
        <dbReference type="EMBL" id="TDR53601.1"/>
    </source>
</evidence>
<dbReference type="RefSeq" id="WP_036069317.1">
    <property type="nucleotide sequence ID" value="NZ_JAARQJ010000003.1"/>
</dbReference>
<keyword evidence="1" id="KW-0472">Membrane</keyword>
<keyword evidence="3" id="KW-1185">Reference proteome</keyword>
<accession>A0A4R6ZMB0</accession>
<dbReference type="AlphaFoldDB" id="A0A4R6ZMB0"/>
<dbReference type="EMBL" id="SNZK01000004">
    <property type="protein sequence ID" value="TDR53601.1"/>
    <property type="molecule type" value="Genomic_DNA"/>
</dbReference>
<feature type="transmembrane region" description="Helical" evidence="1">
    <location>
        <begin position="5"/>
        <end position="22"/>
    </location>
</feature>
<proteinExistence type="predicted"/>
<reference evidence="2 3" key="1">
    <citation type="submission" date="2019-03" db="EMBL/GenBank/DDBJ databases">
        <title>Genomic Encyclopedia of Type Strains, Phase III (KMG-III): the genomes of soil and plant-associated and newly described type strains.</title>
        <authorList>
            <person name="Whitman W."/>
        </authorList>
    </citation>
    <scope>NUCLEOTIDE SEQUENCE [LARGE SCALE GENOMIC DNA]</scope>
    <source>
        <strain evidence="2 3">CECT 7972</strain>
    </source>
</reference>
<keyword evidence="1" id="KW-1133">Transmembrane helix</keyword>